<dbReference type="InterPro" id="IPR050297">
    <property type="entry name" value="LipidA_mod_glycosyltrf_83"/>
</dbReference>
<dbReference type="GO" id="GO:0016763">
    <property type="term" value="F:pentosyltransferase activity"/>
    <property type="evidence" value="ECO:0007669"/>
    <property type="project" value="TreeGrafter"/>
</dbReference>
<evidence type="ECO:0000256" key="3">
    <source>
        <dbReference type="ARBA" id="ARBA00022676"/>
    </source>
</evidence>
<evidence type="ECO:0000256" key="4">
    <source>
        <dbReference type="ARBA" id="ARBA00022679"/>
    </source>
</evidence>
<keyword evidence="7 8" id="KW-0472">Membrane</keyword>
<evidence type="ECO:0000256" key="1">
    <source>
        <dbReference type="ARBA" id="ARBA00004651"/>
    </source>
</evidence>
<dbReference type="InterPro" id="IPR038731">
    <property type="entry name" value="RgtA/B/C-like"/>
</dbReference>
<evidence type="ECO:0000256" key="7">
    <source>
        <dbReference type="ARBA" id="ARBA00023136"/>
    </source>
</evidence>
<feature type="domain" description="Glycosyltransferase RgtA/B/C/D-like" evidence="9">
    <location>
        <begin position="57"/>
        <end position="195"/>
    </location>
</feature>
<dbReference type="Pfam" id="PF13231">
    <property type="entry name" value="PMT_2"/>
    <property type="match status" value="1"/>
</dbReference>
<evidence type="ECO:0000256" key="8">
    <source>
        <dbReference type="SAM" id="Phobius"/>
    </source>
</evidence>
<protein>
    <recommendedName>
        <fullName evidence="9">Glycosyltransferase RgtA/B/C/D-like domain-containing protein</fullName>
    </recommendedName>
</protein>
<keyword evidence="11" id="KW-1185">Reference proteome</keyword>
<feature type="transmembrane region" description="Helical" evidence="8">
    <location>
        <begin position="244"/>
        <end position="263"/>
    </location>
</feature>
<dbReference type="AlphaFoldDB" id="A0A6H2HDC2"/>
<dbReference type="PANTHER" id="PTHR33908">
    <property type="entry name" value="MANNOSYLTRANSFERASE YKCB-RELATED"/>
    <property type="match status" value="1"/>
</dbReference>
<feature type="transmembrane region" description="Helical" evidence="8">
    <location>
        <begin position="106"/>
        <end position="126"/>
    </location>
</feature>
<feature type="transmembrane region" description="Helical" evidence="8">
    <location>
        <begin position="159"/>
        <end position="190"/>
    </location>
</feature>
<dbReference type="EMBL" id="CP051461">
    <property type="protein sequence ID" value="QJC57830.1"/>
    <property type="molecule type" value="Genomic_DNA"/>
</dbReference>
<evidence type="ECO:0000259" key="9">
    <source>
        <dbReference type="Pfam" id="PF13231"/>
    </source>
</evidence>
<dbReference type="GO" id="GO:0005886">
    <property type="term" value="C:plasma membrane"/>
    <property type="evidence" value="ECO:0007669"/>
    <property type="project" value="UniProtKB-SubCell"/>
</dbReference>
<proteinExistence type="predicted"/>
<gene>
    <name evidence="10" type="ORF">HC248_03161</name>
</gene>
<organism evidence="10 11">
    <name type="scientific">Polaromonas vacuolata</name>
    <dbReference type="NCBI Taxonomy" id="37448"/>
    <lineage>
        <taxon>Bacteria</taxon>
        <taxon>Pseudomonadati</taxon>
        <taxon>Pseudomonadota</taxon>
        <taxon>Betaproteobacteria</taxon>
        <taxon>Burkholderiales</taxon>
        <taxon>Comamonadaceae</taxon>
        <taxon>Polaromonas</taxon>
    </lineage>
</organism>
<feature type="transmembrane region" description="Helical" evidence="8">
    <location>
        <begin position="334"/>
        <end position="351"/>
    </location>
</feature>
<name>A0A6H2HDC2_9BURK</name>
<dbReference type="RefSeq" id="WP_168923294.1">
    <property type="nucleotide sequence ID" value="NZ_CP051461.1"/>
</dbReference>
<reference evidence="10 11" key="1">
    <citation type="submission" date="2020-04" db="EMBL/GenBank/DDBJ databases">
        <title>Complete genome of a Psychrophilic, Marine, Gas Vacuolate Bacterium Polaromonas vacuolata KCTC 22033T.</title>
        <authorList>
            <person name="Hwang K."/>
            <person name="Kim K.M."/>
        </authorList>
    </citation>
    <scope>NUCLEOTIDE SEQUENCE [LARGE SCALE GENOMIC DNA]</scope>
    <source>
        <strain evidence="10 11">KCTC 22033</strain>
    </source>
</reference>
<dbReference type="KEGG" id="pvac:HC248_03161"/>
<feature type="transmembrane region" description="Helical" evidence="8">
    <location>
        <begin position="303"/>
        <end position="322"/>
    </location>
</feature>
<keyword evidence="5 8" id="KW-0812">Transmembrane</keyword>
<accession>A0A6H2HDC2</accession>
<feature type="transmembrane region" description="Helical" evidence="8">
    <location>
        <begin position="12"/>
        <end position="37"/>
    </location>
</feature>
<evidence type="ECO:0000313" key="10">
    <source>
        <dbReference type="EMBL" id="QJC57830.1"/>
    </source>
</evidence>
<dbReference type="PANTHER" id="PTHR33908:SF11">
    <property type="entry name" value="MEMBRANE PROTEIN"/>
    <property type="match status" value="1"/>
</dbReference>
<keyword evidence="6 8" id="KW-1133">Transmembrane helix</keyword>
<feature type="transmembrane region" description="Helical" evidence="8">
    <location>
        <begin position="196"/>
        <end position="216"/>
    </location>
</feature>
<sequence>MSTDIDAADKSFFYRWLLLAGLGSLLLRVWIGISFPITGDEAFFYWWGVYPDWGYSDHPPMVGWLIALMRATFGDGILSVRLPVILLPLGVGAALWWGLKGINRQRAAWAVLLFWLAPLNWLNTLITTDTPLIFWSAWSVAALLRAEQRIKMDRATFGLYALSGLFLGAAFLSKYFAVVLGLAYVMYFLLYRRDRLLGFALLVLCALPGPGINIAYNMSHGWANIMFNVYNRNSAEVFEWRKPLLYLLTMAYLITPVCLWLGYKYRKALSSTAKAIPAQRLLACVVLVPLIFFAVLSFKKVIGLHWVLAFYPFGFAWLAFSLPADEFKACTKGLAWFAGLHVLLVAGLYMTSVSDWKNTKLYPQIVRSYKTAEMMAQVQSPGVTLMGEAFTPASIFGFQLRQYMPVFGLGKFHSRQDDQLIDFSFYQGKTIRVITADPPQLDQFKPYFERVEVLKFEQSGVPFYALEGHGFNYPAYREGVLGAIFKNFYGIPSFLPMTGCAFCERYCGKVRCQ</sequence>
<comment type="subcellular location">
    <subcellularLocation>
        <location evidence="1">Cell membrane</location>
        <topology evidence="1">Multi-pass membrane protein</topology>
    </subcellularLocation>
</comment>
<feature type="transmembrane region" description="Helical" evidence="8">
    <location>
        <begin position="275"/>
        <end position="296"/>
    </location>
</feature>
<keyword evidence="4" id="KW-0808">Transferase</keyword>
<evidence type="ECO:0000313" key="11">
    <source>
        <dbReference type="Proteomes" id="UP000502041"/>
    </source>
</evidence>
<evidence type="ECO:0000256" key="2">
    <source>
        <dbReference type="ARBA" id="ARBA00022475"/>
    </source>
</evidence>
<evidence type="ECO:0000256" key="5">
    <source>
        <dbReference type="ARBA" id="ARBA00022692"/>
    </source>
</evidence>
<dbReference type="Proteomes" id="UP000502041">
    <property type="component" value="Chromosome"/>
</dbReference>
<keyword evidence="2" id="KW-1003">Cell membrane</keyword>
<evidence type="ECO:0000256" key="6">
    <source>
        <dbReference type="ARBA" id="ARBA00022989"/>
    </source>
</evidence>
<feature type="transmembrane region" description="Helical" evidence="8">
    <location>
        <begin position="78"/>
        <end position="99"/>
    </location>
</feature>
<dbReference type="GO" id="GO:0009103">
    <property type="term" value="P:lipopolysaccharide biosynthetic process"/>
    <property type="evidence" value="ECO:0007669"/>
    <property type="project" value="UniProtKB-ARBA"/>
</dbReference>
<keyword evidence="3" id="KW-0328">Glycosyltransferase</keyword>